<comment type="caution">
    <text evidence="7">The sequence shown here is derived from an EMBL/GenBank/DDBJ whole genome shotgun (WGS) entry which is preliminary data.</text>
</comment>
<dbReference type="STRING" id="4846.A0A367KSG9"/>
<feature type="compositionally biased region" description="Basic and acidic residues" evidence="6">
    <location>
        <begin position="106"/>
        <end position="135"/>
    </location>
</feature>
<name>A0A367KSG9_RHIST</name>
<proteinExistence type="predicted"/>
<feature type="compositionally biased region" description="Basic residues" evidence="6">
    <location>
        <begin position="12"/>
        <end position="29"/>
    </location>
</feature>
<evidence type="ECO:0000256" key="1">
    <source>
        <dbReference type="ARBA" id="ARBA00004123"/>
    </source>
</evidence>
<dbReference type="GO" id="GO:0043124">
    <property type="term" value="P:negative regulation of canonical NF-kappaB signal transduction"/>
    <property type="evidence" value="ECO:0007669"/>
    <property type="project" value="InterPro"/>
</dbReference>
<evidence type="ECO:0000313" key="8">
    <source>
        <dbReference type="Proteomes" id="UP000253551"/>
    </source>
</evidence>
<sequence length="258" mass="31560">MPKLRFKDDDKKKKKDKHRHSHHKRHKEKPYKPPTLYEEESGWVPPSTSTKYDPDQAWRERLFEAMIDDEGQDPFYSQYTESYHQPTMDDEEYRQYIVDGMYRRKHADEIAEKERRKAEKEKRKQEKERARKEQERLERVYQQLETQRKQESSKASFIEKWNKLESLQTIHKKDVPWPMIGREFTLEAVRQFVIDPTLSEAENKKNVRKEQARYHPDKFVTRYMKRFEGSDKEKERVMTHINEISGFLNELWSQMNTT</sequence>
<dbReference type="PANTHER" id="PTHR15263">
    <property type="entry name" value="I-KAPPA-B-LIKE PROTEIN IKBL"/>
    <property type="match status" value="1"/>
</dbReference>
<keyword evidence="8" id="KW-1185">Reference proteome</keyword>
<keyword evidence="5" id="KW-0539">Nucleus</keyword>
<dbReference type="OrthoDB" id="412109at2759"/>
<dbReference type="PANTHER" id="PTHR15263:SF1">
    <property type="entry name" value="NF-KAPPA-B INHIBITOR-LIKE PROTEIN 1"/>
    <property type="match status" value="1"/>
</dbReference>
<evidence type="ECO:0000256" key="4">
    <source>
        <dbReference type="ARBA" id="ARBA00023043"/>
    </source>
</evidence>
<dbReference type="Proteomes" id="UP000253551">
    <property type="component" value="Unassembled WGS sequence"/>
</dbReference>
<feature type="compositionally biased region" description="Basic and acidic residues" evidence="6">
    <location>
        <begin position="1"/>
        <end position="11"/>
    </location>
</feature>
<dbReference type="InterPro" id="IPR038753">
    <property type="entry name" value="NFKBIL1"/>
</dbReference>
<gene>
    <name evidence="7" type="ORF">CU098_012896</name>
</gene>
<dbReference type="GO" id="GO:0005634">
    <property type="term" value="C:nucleus"/>
    <property type="evidence" value="ECO:0007669"/>
    <property type="project" value="UniProtKB-SubCell"/>
</dbReference>
<evidence type="ECO:0000256" key="6">
    <source>
        <dbReference type="SAM" id="MobiDB-lite"/>
    </source>
</evidence>
<keyword evidence="3" id="KW-0677">Repeat</keyword>
<dbReference type="AlphaFoldDB" id="A0A367KSG9"/>
<keyword evidence="4" id="KW-0040">ANK repeat</keyword>
<keyword evidence="2" id="KW-0597">Phosphoprotein</keyword>
<reference evidence="7 8" key="1">
    <citation type="journal article" date="2018" name="G3 (Bethesda)">
        <title>Phylogenetic and Phylogenomic Definition of Rhizopus Species.</title>
        <authorList>
            <person name="Gryganskyi A.P."/>
            <person name="Golan J."/>
            <person name="Dolatabadi S."/>
            <person name="Mondo S."/>
            <person name="Robb S."/>
            <person name="Idnurm A."/>
            <person name="Muszewska A."/>
            <person name="Steczkiewicz K."/>
            <person name="Masonjones S."/>
            <person name="Liao H.L."/>
            <person name="Gajdeczka M.T."/>
            <person name="Anike F."/>
            <person name="Vuek A."/>
            <person name="Anishchenko I.M."/>
            <person name="Voigt K."/>
            <person name="de Hoog G.S."/>
            <person name="Smith M.E."/>
            <person name="Heitman J."/>
            <person name="Vilgalys R."/>
            <person name="Stajich J.E."/>
        </authorList>
    </citation>
    <scope>NUCLEOTIDE SEQUENCE [LARGE SCALE GENOMIC DNA]</scope>
    <source>
        <strain evidence="7 8">LSU 92-RS-03</strain>
    </source>
</reference>
<accession>A0A367KSG9</accession>
<organism evidence="7 8">
    <name type="scientific">Rhizopus stolonifer</name>
    <name type="common">Rhizopus nigricans</name>
    <dbReference type="NCBI Taxonomy" id="4846"/>
    <lineage>
        <taxon>Eukaryota</taxon>
        <taxon>Fungi</taxon>
        <taxon>Fungi incertae sedis</taxon>
        <taxon>Mucoromycota</taxon>
        <taxon>Mucoromycotina</taxon>
        <taxon>Mucoromycetes</taxon>
        <taxon>Mucorales</taxon>
        <taxon>Mucorineae</taxon>
        <taxon>Rhizopodaceae</taxon>
        <taxon>Rhizopus</taxon>
    </lineage>
</organism>
<evidence type="ECO:0000313" key="7">
    <source>
        <dbReference type="EMBL" id="RCI05153.1"/>
    </source>
</evidence>
<evidence type="ECO:0000256" key="2">
    <source>
        <dbReference type="ARBA" id="ARBA00022553"/>
    </source>
</evidence>
<feature type="region of interest" description="Disordered" evidence="6">
    <location>
        <begin position="1"/>
        <end position="54"/>
    </location>
</feature>
<protein>
    <submittedName>
        <fullName evidence="7">Uncharacterized protein</fullName>
    </submittedName>
</protein>
<evidence type="ECO:0000256" key="3">
    <source>
        <dbReference type="ARBA" id="ARBA00022737"/>
    </source>
</evidence>
<dbReference type="EMBL" id="PJQM01000466">
    <property type="protein sequence ID" value="RCI05153.1"/>
    <property type="molecule type" value="Genomic_DNA"/>
</dbReference>
<comment type="subcellular location">
    <subcellularLocation>
        <location evidence="1">Nucleus</location>
    </subcellularLocation>
</comment>
<evidence type="ECO:0000256" key="5">
    <source>
        <dbReference type="ARBA" id="ARBA00023242"/>
    </source>
</evidence>
<feature type="region of interest" description="Disordered" evidence="6">
    <location>
        <begin position="104"/>
        <end position="135"/>
    </location>
</feature>